<dbReference type="GO" id="GO:0030313">
    <property type="term" value="C:cell envelope"/>
    <property type="evidence" value="ECO:0007669"/>
    <property type="project" value="UniProtKB-SubCell"/>
</dbReference>
<dbReference type="STRING" id="1122188.SAMN02745674_02319"/>
<evidence type="ECO:0000256" key="3">
    <source>
        <dbReference type="SAM" id="Coils"/>
    </source>
</evidence>
<feature type="signal peptide" evidence="4">
    <location>
        <begin position="1"/>
        <end position="21"/>
    </location>
</feature>
<sequence length="327" mass="35457">MKRVHVAAIVLLAMCASPVVAAVLSIDGEVYAGESKALMPPSIDGVWMLNITRIAPDGSPVKVGEVVLGFDGNSLMQDLNSKNSKLGEKQRELETLLLDLAERERTERLATAEARADVDKARRKTGQPQALIPGTEYRKLIIARERAERRLSLAEERERLSAEQRRQERRLVEAEIAQLQGEVAHLQDALASLEVKAPREGLMMHKSSWSGDKFDVGSQVFRGQAVAEIPDTGTLAVRGDLPERDLSRVRIGMPVRVVVEGGAGIAVAGRIEAVGRAVRSKSRVQPVPVLDLEIALGDAADLLKPGQSVRVEVQVADEQARSAGAPR</sequence>
<evidence type="ECO:0000256" key="4">
    <source>
        <dbReference type="SAM" id="SignalP"/>
    </source>
</evidence>
<dbReference type="PANTHER" id="PTHR32347">
    <property type="entry name" value="EFFLUX SYSTEM COMPONENT YKNX-RELATED"/>
    <property type="match status" value="1"/>
</dbReference>
<evidence type="ECO:0000256" key="2">
    <source>
        <dbReference type="ARBA" id="ARBA00023054"/>
    </source>
</evidence>
<evidence type="ECO:0000256" key="1">
    <source>
        <dbReference type="ARBA" id="ARBA00004196"/>
    </source>
</evidence>
<name>A0A1T4RQN3_9GAMM</name>
<proteinExistence type="predicted"/>
<dbReference type="PANTHER" id="PTHR32347:SF23">
    <property type="entry name" value="BLL5650 PROTEIN"/>
    <property type="match status" value="1"/>
</dbReference>
<dbReference type="AlphaFoldDB" id="A0A1T4RQN3"/>
<dbReference type="Proteomes" id="UP000190061">
    <property type="component" value="Unassembled WGS sequence"/>
</dbReference>
<dbReference type="EMBL" id="FUXP01000010">
    <property type="protein sequence ID" value="SKA18335.1"/>
    <property type="molecule type" value="Genomic_DNA"/>
</dbReference>
<dbReference type="SUPFAM" id="SSF111369">
    <property type="entry name" value="HlyD-like secretion proteins"/>
    <property type="match status" value="1"/>
</dbReference>
<feature type="chain" id="PRO_5013318497" evidence="4">
    <location>
        <begin position="22"/>
        <end position="327"/>
    </location>
</feature>
<reference evidence="5 6" key="1">
    <citation type="submission" date="2017-02" db="EMBL/GenBank/DDBJ databases">
        <authorList>
            <person name="Peterson S.W."/>
        </authorList>
    </citation>
    <scope>NUCLEOTIDE SEQUENCE [LARGE SCALE GENOMIC DNA]</scope>
    <source>
        <strain evidence="5 6">DSM 21749</strain>
    </source>
</reference>
<evidence type="ECO:0000313" key="5">
    <source>
        <dbReference type="EMBL" id="SKA18335.1"/>
    </source>
</evidence>
<keyword evidence="2 3" id="KW-0175">Coiled coil</keyword>
<accession>A0A1T4RQN3</accession>
<organism evidence="5 6">
    <name type="scientific">Lysobacter spongiicola DSM 21749</name>
    <dbReference type="NCBI Taxonomy" id="1122188"/>
    <lineage>
        <taxon>Bacteria</taxon>
        <taxon>Pseudomonadati</taxon>
        <taxon>Pseudomonadota</taxon>
        <taxon>Gammaproteobacteria</taxon>
        <taxon>Lysobacterales</taxon>
        <taxon>Lysobacteraceae</taxon>
        <taxon>Novilysobacter</taxon>
    </lineage>
</organism>
<protein>
    <submittedName>
        <fullName evidence="5">HlyD family secretion protein</fullName>
    </submittedName>
</protein>
<evidence type="ECO:0000313" key="6">
    <source>
        <dbReference type="Proteomes" id="UP000190061"/>
    </source>
</evidence>
<feature type="coiled-coil region" evidence="3">
    <location>
        <begin position="137"/>
        <end position="196"/>
    </location>
</feature>
<dbReference type="InterPro" id="IPR050465">
    <property type="entry name" value="UPF0194_transport"/>
</dbReference>
<keyword evidence="4" id="KW-0732">Signal</keyword>
<comment type="subcellular location">
    <subcellularLocation>
        <location evidence="1">Cell envelope</location>
    </subcellularLocation>
</comment>
<gene>
    <name evidence="5" type="ORF">SAMN02745674_02319</name>
</gene>
<keyword evidence="6" id="KW-1185">Reference proteome</keyword>
<dbReference type="Gene3D" id="2.40.30.170">
    <property type="match status" value="1"/>
</dbReference>